<proteinExistence type="predicted"/>
<name>A0A6A6I2Z4_9PLEO</name>
<feature type="compositionally biased region" description="Basic and acidic residues" evidence="1">
    <location>
        <begin position="1"/>
        <end position="14"/>
    </location>
</feature>
<evidence type="ECO:0000313" key="2">
    <source>
        <dbReference type="EMBL" id="KAF2244691.1"/>
    </source>
</evidence>
<keyword evidence="3" id="KW-1185">Reference proteome</keyword>
<feature type="region of interest" description="Disordered" evidence="1">
    <location>
        <begin position="1"/>
        <end position="20"/>
    </location>
</feature>
<reference evidence="2" key="1">
    <citation type="journal article" date="2020" name="Stud. Mycol.">
        <title>101 Dothideomycetes genomes: a test case for predicting lifestyles and emergence of pathogens.</title>
        <authorList>
            <person name="Haridas S."/>
            <person name="Albert R."/>
            <person name="Binder M."/>
            <person name="Bloem J."/>
            <person name="Labutti K."/>
            <person name="Salamov A."/>
            <person name="Andreopoulos B."/>
            <person name="Baker S."/>
            <person name="Barry K."/>
            <person name="Bills G."/>
            <person name="Bluhm B."/>
            <person name="Cannon C."/>
            <person name="Castanera R."/>
            <person name="Culley D."/>
            <person name="Daum C."/>
            <person name="Ezra D."/>
            <person name="Gonzalez J."/>
            <person name="Henrissat B."/>
            <person name="Kuo A."/>
            <person name="Liang C."/>
            <person name="Lipzen A."/>
            <person name="Lutzoni F."/>
            <person name="Magnuson J."/>
            <person name="Mondo S."/>
            <person name="Nolan M."/>
            <person name="Ohm R."/>
            <person name="Pangilinan J."/>
            <person name="Park H.-J."/>
            <person name="Ramirez L."/>
            <person name="Alfaro M."/>
            <person name="Sun H."/>
            <person name="Tritt A."/>
            <person name="Yoshinaga Y."/>
            <person name="Zwiers L.-H."/>
            <person name="Turgeon B."/>
            <person name="Goodwin S."/>
            <person name="Spatafora J."/>
            <person name="Crous P."/>
            <person name="Grigoriev I."/>
        </authorList>
    </citation>
    <scope>NUCLEOTIDE SEQUENCE</scope>
    <source>
        <strain evidence="2">CBS 122368</strain>
    </source>
</reference>
<organism evidence="2 3">
    <name type="scientific">Trematosphaeria pertusa</name>
    <dbReference type="NCBI Taxonomy" id="390896"/>
    <lineage>
        <taxon>Eukaryota</taxon>
        <taxon>Fungi</taxon>
        <taxon>Dikarya</taxon>
        <taxon>Ascomycota</taxon>
        <taxon>Pezizomycotina</taxon>
        <taxon>Dothideomycetes</taxon>
        <taxon>Pleosporomycetidae</taxon>
        <taxon>Pleosporales</taxon>
        <taxon>Massarineae</taxon>
        <taxon>Trematosphaeriaceae</taxon>
        <taxon>Trematosphaeria</taxon>
    </lineage>
</organism>
<dbReference type="RefSeq" id="XP_033679695.1">
    <property type="nucleotide sequence ID" value="XM_033827106.1"/>
</dbReference>
<evidence type="ECO:0000313" key="3">
    <source>
        <dbReference type="Proteomes" id="UP000800094"/>
    </source>
</evidence>
<evidence type="ECO:0000256" key="1">
    <source>
        <dbReference type="SAM" id="MobiDB-lite"/>
    </source>
</evidence>
<sequence length="160" mass="18181">MRGLTCREDVDRSRGSPGVSAVGKCKAVVRNAIWLVKGLQERLVVSSTRASEPMRDDEREQGQEIETAVHFRAKDAKRRNRSEAEDCSPKWCRTHRRRPKKAQLARKLFQKRAGALRFSKPRPRPGLVDYHIVAQRIERYEASIGDAARRSSAPFTRAAA</sequence>
<dbReference type="EMBL" id="ML987202">
    <property type="protein sequence ID" value="KAF2244691.1"/>
    <property type="molecule type" value="Genomic_DNA"/>
</dbReference>
<accession>A0A6A6I2Z4</accession>
<gene>
    <name evidence="2" type="ORF">BU26DRAFT_508693</name>
</gene>
<dbReference type="GeneID" id="54580436"/>
<dbReference type="Proteomes" id="UP000800094">
    <property type="component" value="Unassembled WGS sequence"/>
</dbReference>
<protein>
    <submittedName>
        <fullName evidence="2">Uncharacterized protein</fullName>
    </submittedName>
</protein>
<dbReference type="AlphaFoldDB" id="A0A6A6I2Z4"/>